<dbReference type="AlphaFoldDB" id="K2A338"/>
<reference evidence="1" key="1">
    <citation type="journal article" date="2012" name="Science">
        <title>Fermentation, hydrogen, and sulfur metabolism in multiple uncultivated bacterial phyla.</title>
        <authorList>
            <person name="Wrighton K.C."/>
            <person name="Thomas B.C."/>
            <person name="Sharon I."/>
            <person name="Miller C.S."/>
            <person name="Castelle C.J."/>
            <person name="VerBerkmoes N.C."/>
            <person name="Wilkins M.J."/>
            <person name="Hettich R.L."/>
            <person name="Lipton M.S."/>
            <person name="Williams K.H."/>
            <person name="Long P.E."/>
            <person name="Banfield J.F."/>
        </authorList>
    </citation>
    <scope>NUCLEOTIDE SEQUENCE [LARGE SCALE GENOMIC DNA]</scope>
</reference>
<accession>K2A338</accession>
<comment type="caution">
    <text evidence="1">The sequence shown here is derived from an EMBL/GenBank/DDBJ whole genome shotgun (WGS) entry which is preliminary data.</text>
</comment>
<organism evidence="1">
    <name type="scientific">uncultured bacterium</name>
    <name type="common">gcode 4</name>
    <dbReference type="NCBI Taxonomy" id="1234023"/>
    <lineage>
        <taxon>Bacteria</taxon>
        <taxon>environmental samples</taxon>
    </lineage>
</organism>
<protein>
    <submittedName>
        <fullName evidence="1">Uncharacterized protein</fullName>
    </submittedName>
</protein>
<gene>
    <name evidence="1" type="ORF">ACD_71C00132G0006</name>
</gene>
<name>K2A338_9BACT</name>
<dbReference type="EMBL" id="AMFJ01028863">
    <property type="protein sequence ID" value="EKD44434.1"/>
    <property type="molecule type" value="Genomic_DNA"/>
</dbReference>
<sequence length="54" mass="6484">MFLTRQTGNPFFVENLEGGGFEFREKNPRWQGDFLLLEGEIGIMEWYFMNKFCI</sequence>
<proteinExistence type="predicted"/>
<evidence type="ECO:0000313" key="1">
    <source>
        <dbReference type="EMBL" id="EKD44434.1"/>
    </source>
</evidence>